<protein>
    <submittedName>
        <fullName evidence="1">Jg1724 protein</fullName>
    </submittedName>
</protein>
<gene>
    <name evidence="1" type="primary">jg1724</name>
    <name evidence="1" type="ORF">PAEG_LOCUS27473</name>
</gene>
<organism evidence="1 2">
    <name type="scientific">Pararge aegeria aegeria</name>
    <dbReference type="NCBI Taxonomy" id="348720"/>
    <lineage>
        <taxon>Eukaryota</taxon>
        <taxon>Metazoa</taxon>
        <taxon>Ecdysozoa</taxon>
        <taxon>Arthropoda</taxon>
        <taxon>Hexapoda</taxon>
        <taxon>Insecta</taxon>
        <taxon>Pterygota</taxon>
        <taxon>Neoptera</taxon>
        <taxon>Endopterygota</taxon>
        <taxon>Lepidoptera</taxon>
        <taxon>Glossata</taxon>
        <taxon>Ditrysia</taxon>
        <taxon>Papilionoidea</taxon>
        <taxon>Nymphalidae</taxon>
        <taxon>Satyrinae</taxon>
        <taxon>Satyrini</taxon>
        <taxon>Parargina</taxon>
        <taxon>Pararge</taxon>
    </lineage>
</organism>
<sequence length="88" mass="10127">MSRRNQLVLRLPYFLTAHYHLRLHYHYPQVVAGAAANSAEQAKKRKYQNHGSSLIFVPFGVAFRDMGTGDMSSKKMLKELPYRVNEST</sequence>
<comment type="caution">
    <text evidence="1">The sequence shown here is derived from an EMBL/GenBank/DDBJ whole genome shotgun (WGS) entry which is preliminary data.</text>
</comment>
<proteinExistence type="predicted"/>
<name>A0A8S4SPC3_9NEOP</name>
<accession>A0A8S4SPC3</accession>
<keyword evidence="2" id="KW-1185">Reference proteome</keyword>
<dbReference type="OrthoDB" id="2016582at2759"/>
<evidence type="ECO:0000313" key="1">
    <source>
        <dbReference type="EMBL" id="CAH2269201.1"/>
    </source>
</evidence>
<dbReference type="AlphaFoldDB" id="A0A8S4SPC3"/>
<dbReference type="Proteomes" id="UP000838756">
    <property type="component" value="Unassembled WGS sequence"/>
</dbReference>
<dbReference type="EMBL" id="CAKXAJ010026501">
    <property type="protein sequence ID" value="CAH2269201.1"/>
    <property type="molecule type" value="Genomic_DNA"/>
</dbReference>
<reference evidence="1" key="1">
    <citation type="submission" date="2022-03" db="EMBL/GenBank/DDBJ databases">
        <authorList>
            <person name="Lindestad O."/>
        </authorList>
    </citation>
    <scope>NUCLEOTIDE SEQUENCE</scope>
</reference>
<evidence type="ECO:0000313" key="2">
    <source>
        <dbReference type="Proteomes" id="UP000838756"/>
    </source>
</evidence>